<evidence type="ECO:0000313" key="2">
    <source>
        <dbReference type="EMBL" id="CAG5072964.1"/>
    </source>
</evidence>
<dbReference type="Pfam" id="PF05572">
    <property type="entry name" value="Peptidase_M43"/>
    <property type="match status" value="1"/>
</dbReference>
<name>A0ABN7RG24_9BACT</name>
<dbReference type="Gene3D" id="3.40.390.10">
    <property type="entry name" value="Collagenase (Catalytic Domain)"/>
    <property type="match status" value="1"/>
</dbReference>
<accession>A0ABN7RG24</accession>
<reference evidence="2 3" key="1">
    <citation type="submission" date="2021-04" db="EMBL/GenBank/DDBJ databases">
        <authorList>
            <person name="Rodrigo-Torres L."/>
            <person name="Arahal R. D."/>
            <person name="Lucena T."/>
        </authorList>
    </citation>
    <scope>NUCLEOTIDE SEQUENCE [LARGE SCALE GENOMIC DNA]</scope>
    <source>
        <strain evidence="2 3">CECT 9623</strain>
    </source>
</reference>
<organism evidence="2 3">
    <name type="scientific">Dyadobacter linearis</name>
    <dbReference type="NCBI Taxonomy" id="2823330"/>
    <lineage>
        <taxon>Bacteria</taxon>
        <taxon>Pseudomonadati</taxon>
        <taxon>Bacteroidota</taxon>
        <taxon>Cytophagia</taxon>
        <taxon>Cytophagales</taxon>
        <taxon>Spirosomataceae</taxon>
        <taxon>Dyadobacter</taxon>
    </lineage>
</organism>
<dbReference type="InterPro" id="IPR024079">
    <property type="entry name" value="MetalloPept_cat_dom_sf"/>
</dbReference>
<evidence type="ECO:0000313" key="3">
    <source>
        <dbReference type="Proteomes" id="UP000679725"/>
    </source>
</evidence>
<dbReference type="SUPFAM" id="SSF55486">
    <property type="entry name" value="Metalloproteases ('zincins'), catalytic domain"/>
    <property type="match status" value="1"/>
</dbReference>
<feature type="domain" description="Peptidase M43 pregnancy-associated plasma-A" evidence="1">
    <location>
        <begin position="39"/>
        <end position="130"/>
    </location>
</feature>
<evidence type="ECO:0000259" key="1">
    <source>
        <dbReference type="Pfam" id="PF05572"/>
    </source>
</evidence>
<sequence>MVTRDLEGVDVGGKGSRPHYAYGVFLNAKHLGPGDGVEVTAHEIGHALALAHVFDGGLDTHFGCNKGDPDYCGDTQYYDRNAYEKNYQEERYNRRNCEGEAYIANNFMDYYYSHDNSFTVDQRKRVRHTINYGLWLPTPFNGFQNGRVIRNGYVEKPEKFIYREPIPCFFSGLGDESKFEKRIQPDE</sequence>
<comment type="caution">
    <text evidence="2">The sequence shown here is derived from an EMBL/GenBank/DDBJ whole genome shotgun (WGS) entry which is preliminary data.</text>
</comment>
<dbReference type="InterPro" id="IPR008754">
    <property type="entry name" value="Peptidase_M43"/>
</dbReference>
<dbReference type="Proteomes" id="UP000679725">
    <property type="component" value="Unassembled WGS sequence"/>
</dbReference>
<protein>
    <recommendedName>
        <fullName evidence="1">Peptidase M43 pregnancy-associated plasma-A domain-containing protein</fullName>
    </recommendedName>
</protein>
<dbReference type="EMBL" id="CAJRAU010000007">
    <property type="protein sequence ID" value="CAG5072964.1"/>
    <property type="molecule type" value="Genomic_DNA"/>
</dbReference>
<gene>
    <name evidence="2" type="ORF">DYBT9623_04497</name>
</gene>
<keyword evidence="3" id="KW-1185">Reference proteome</keyword>
<proteinExistence type="predicted"/>